<dbReference type="AlphaFoldDB" id="A0A644TAW4"/>
<comment type="caution">
    <text evidence="7">The sequence shown here is derived from an EMBL/GenBank/DDBJ whole genome shotgun (WGS) entry which is preliminary data.</text>
</comment>
<dbReference type="InterPro" id="IPR001626">
    <property type="entry name" value="ABC_TroCD"/>
</dbReference>
<dbReference type="GO" id="GO:0043190">
    <property type="term" value="C:ATP-binding cassette (ABC) transporter complex"/>
    <property type="evidence" value="ECO:0007669"/>
    <property type="project" value="InterPro"/>
</dbReference>
<accession>A0A644TAW4</accession>
<feature type="transmembrane region" description="Helical" evidence="6">
    <location>
        <begin position="52"/>
        <end position="75"/>
    </location>
</feature>
<feature type="transmembrane region" description="Helical" evidence="6">
    <location>
        <begin position="161"/>
        <end position="184"/>
    </location>
</feature>
<feature type="transmembrane region" description="Helical" evidence="6">
    <location>
        <begin position="12"/>
        <end position="32"/>
    </location>
</feature>
<evidence type="ECO:0000256" key="3">
    <source>
        <dbReference type="ARBA" id="ARBA00022692"/>
    </source>
</evidence>
<dbReference type="Pfam" id="PF00950">
    <property type="entry name" value="ABC-3"/>
    <property type="match status" value="1"/>
</dbReference>
<sequence length="284" mass="29911">MEFLQYEFFQRALLAGLIAALVCPIIGIFVVVRRQSLIGDGLGHLAFAGVTGGYLVGLYPAVGALVLTVTGAIGIELMRRRNNQYSDMGLAIFFYAGIALAIIFSTMTKMPSSGLLSFLFGSIITVTMADVIVIAISGVAVAIVVYFLFDKLMLIAIDEDVASVAGINISLINMIFSIVTAVVVVVGMTIVGILLVSALMIVPVAGAYLLKLSFKGTLMVAIIISILSVFIGLITSFYLDIAPGGTIVMTAIGIYVVISLCRKASEFKGRGACGLTTTGDKKND</sequence>
<evidence type="ECO:0000313" key="7">
    <source>
        <dbReference type="EMBL" id="MPL63302.1"/>
    </source>
</evidence>
<dbReference type="InterPro" id="IPR037294">
    <property type="entry name" value="ABC_BtuC-like"/>
</dbReference>
<feature type="transmembrane region" description="Helical" evidence="6">
    <location>
        <begin position="87"/>
        <end position="107"/>
    </location>
</feature>
<keyword evidence="3 6" id="KW-0812">Transmembrane</keyword>
<feature type="transmembrane region" description="Helical" evidence="6">
    <location>
        <begin position="241"/>
        <end position="261"/>
    </location>
</feature>
<dbReference type="PANTHER" id="PTHR30477:SF0">
    <property type="entry name" value="METAL TRANSPORT SYSTEM MEMBRANE PROTEIN TM_0125-RELATED"/>
    <property type="match status" value="1"/>
</dbReference>
<feature type="transmembrane region" description="Helical" evidence="6">
    <location>
        <begin position="190"/>
        <end position="210"/>
    </location>
</feature>
<proteinExistence type="inferred from homology"/>
<protein>
    <submittedName>
        <fullName evidence="7">High-affinity zinc uptake system membrane protein ZnuB</fullName>
    </submittedName>
</protein>
<dbReference type="EMBL" id="VSSQ01000021">
    <property type="protein sequence ID" value="MPL63302.1"/>
    <property type="molecule type" value="Genomic_DNA"/>
</dbReference>
<keyword evidence="4 6" id="KW-1133">Transmembrane helix</keyword>
<feature type="transmembrane region" description="Helical" evidence="6">
    <location>
        <begin position="217"/>
        <end position="235"/>
    </location>
</feature>
<name>A0A644TAW4_9ZZZZ</name>
<organism evidence="7">
    <name type="scientific">bioreactor metagenome</name>
    <dbReference type="NCBI Taxonomy" id="1076179"/>
    <lineage>
        <taxon>unclassified sequences</taxon>
        <taxon>metagenomes</taxon>
        <taxon>ecological metagenomes</taxon>
    </lineage>
</organism>
<evidence type="ECO:0000256" key="4">
    <source>
        <dbReference type="ARBA" id="ARBA00022989"/>
    </source>
</evidence>
<dbReference type="SUPFAM" id="SSF81345">
    <property type="entry name" value="ABC transporter involved in vitamin B12 uptake, BtuC"/>
    <property type="match status" value="1"/>
</dbReference>
<dbReference type="Gene3D" id="1.10.3470.10">
    <property type="entry name" value="ABC transporter involved in vitamin B12 uptake, BtuC"/>
    <property type="match status" value="1"/>
</dbReference>
<reference evidence="7" key="1">
    <citation type="submission" date="2019-08" db="EMBL/GenBank/DDBJ databases">
        <authorList>
            <person name="Kucharzyk K."/>
            <person name="Murdoch R.W."/>
            <person name="Higgins S."/>
            <person name="Loffler F."/>
        </authorList>
    </citation>
    <scope>NUCLEOTIDE SEQUENCE</scope>
</reference>
<dbReference type="GO" id="GO:0010043">
    <property type="term" value="P:response to zinc ion"/>
    <property type="evidence" value="ECO:0007669"/>
    <property type="project" value="TreeGrafter"/>
</dbReference>
<evidence type="ECO:0000256" key="6">
    <source>
        <dbReference type="SAM" id="Phobius"/>
    </source>
</evidence>
<comment type="subcellular location">
    <subcellularLocation>
        <location evidence="1">Membrane</location>
        <topology evidence="1">Multi-pass membrane protein</topology>
    </subcellularLocation>
</comment>
<evidence type="ECO:0000256" key="1">
    <source>
        <dbReference type="ARBA" id="ARBA00004141"/>
    </source>
</evidence>
<dbReference type="PANTHER" id="PTHR30477">
    <property type="entry name" value="ABC-TRANSPORTER METAL-BINDING PROTEIN"/>
    <property type="match status" value="1"/>
</dbReference>
<evidence type="ECO:0000256" key="5">
    <source>
        <dbReference type="ARBA" id="ARBA00023136"/>
    </source>
</evidence>
<gene>
    <name evidence="7" type="primary">znuB_2</name>
    <name evidence="7" type="ORF">SDC9_08924</name>
</gene>
<evidence type="ECO:0000256" key="2">
    <source>
        <dbReference type="ARBA" id="ARBA00008034"/>
    </source>
</evidence>
<comment type="similarity">
    <text evidence="2">Belongs to the ABC-3 integral membrane protein family.</text>
</comment>
<feature type="transmembrane region" description="Helical" evidence="6">
    <location>
        <begin position="119"/>
        <end position="149"/>
    </location>
</feature>
<keyword evidence="5 6" id="KW-0472">Membrane</keyword>
<dbReference type="GO" id="GO:0055085">
    <property type="term" value="P:transmembrane transport"/>
    <property type="evidence" value="ECO:0007669"/>
    <property type="project" value="InterPro"/>
</dbReference>